<name>M4VCI8_9BACT</name>
<keyword evidence="3" id="KW-1185">Reference proteome</keyword>
<dbReference type="AlphaFoldDB" id="M4VCI8"/>
<gene>
    <name evidence="2" type="ORF">A11Q_1535</name>
</gene>
<accession>M4VCI8</accession>
<dbReference type="RefSeq" id="WP_015470241.1">
    <property type="nucleotide sequence ID" value="NC_020813.1"/>
</dbReference>
<reference evidence="2 3" key="1">
    <citation type="journal article" date="2013" name="ISME J.">
        <title>By their genes ye shall know them: genomic signatures of predatory bacteria.</title>
        <authorList>
            <person name="Pasternak Z."/>
            <person name="Pietrokovski S."/>
            <person name="Rotem O."/>
            <person name="Gophna U."/>
            <person name="Lurie-Weinberger M.N."/>
            <person name="Jurkevitch E."/>
        </authorList>
    </citation>
    <scope>NUCLEOTIDE SEQUENCE [LARGE SCALE GENOMIC DNA]</scope>
    <source>
        <strain evidence="2 3">JSS</strain>
    </source>
</reference>
<evidence type="ECO:0000256" key="1">
    <source>
        <dbReference type="SAM" id="SignalP"/>
    </source>
</evidence>
<feature type="signal peptide" evidence="1">
    <location>
        <begin position="1"/>
        <end position="20"/>
    </location>
</feature>
<dbReference type="EMBL" id="CP003537">
    <property type="protein sequence ID" value="AGH95751.1"/>
    <property type="molecule type" value="Genomic_DNA"/>
</dbReference>
<evidence type="ECO:0000313" key="2">
    <source>
        <dbReference type="EMBL" id="AGH95751.1"/>
    </source>
</evidence>
<evidence type="ECO:0008006" key="4">
    <source>
        <dbReference type="Google" id="ProtNLM"/>
    </source>
</evidence>
<feature type="chain" id="PRO_5004060175" description="Kazal-like domain-containing protein" evidence="1">
    <location>
        <begin position="21"/>
        <end position="122"/>
    </location>
</feature>
<protein>
    <recommendedName>
        <fullName evidence="4">Kazal-like domain-containing protein</fullName>
    </recommendedName>
</protein>
<dbReference type="HOGENOM" id="CLU_2022201_0_0_7"/>
<dbReference type="Proteomes" id="UP000012040">
    <property type="component" value="Chromosome"/>
</dbReference>
<dbReference type="KEGG" id="bex:A11Q_1535"/>
<keyword evidence="1" id="KW-0732">Signal</keyword>
<proteinExistence type="predicted"/>
<organism evidence="2 3">
    <name type="scientific">Pseudobdellovibrio exovorus JSS</name>
    <dbReference type="NCBI Taxonomy" id="1184267"/>
    <lineage>
        <taxon>Bacteria</taxon>
        <taxon>Pseudomonadati</taxon>
        <taxon>Bdellovibrionota</taxon>
        <taxon>Bdellovibrionia</taxon>
        <taxon>Bdellovibrionales</taxon>
        <taxon>Pseudobdellovibrionaceae</taxon>
        <taxon>Pseudobdellovibrio</taxon>
    </lineage>
</organism>
<sequence>MKKFFLPLLLVVFSSSILFAEENEHSVILDSEGGAYAPFIGDESGFIESLPIIGGKNKEVRRNYCLNTVEKACRDTITVFTLCNEANTRNGQCPSACEAWTEDCGDLKIRRYNIERKLAGMD</sequence>
<evidence type="ECO:0000313" key="3">
    <source>
        <dbReference type="Proteomes" id="UP000012040"/>
    </source>
</evidence>
<dbReference type="PATRIC" id="fig|1184267.3.peg.1552"/>